<evidence type="ECO:0000256" key="8">
    <source>
        <dbReference type="ARBA" id="ARBA00022588"/>
    </source>
</evidence>
<dbReference type="Proteomes" id="UP000663829">
    <property type="component" value="Unassembled WGS sequence"/>
</dbReference>
<dbReference type="InterPro" id="IPR004102">
    <property type="entry name" value="Poly(ADP-ribose)pol_reg_dom"/>
</dbReference>
<evidence type="ECO:0000256" key="3">
    <source>
        <dbReference type="ARBA" id="ARBA00004604"/>
    </source>
</evidence>
<dbReference type="InterPro" id="IPR012317">
    <property type="entry name" value="Poly(ADP-ribose)pol_cat_dom"/>
</dbReference>
<dbReference type="InterPro" id="IPR008893">
    <property type="entry name" value="WGR_domain"/>
</dbReference>
<evidence type="ECO:0000256" key="12">
    <source>
        <dbReference type="ARBA" id="ARBA00022723"/>
    </source>
</evidence>
<comment type="catalytic activity">
    <reaction evidence="23">
        <text>L-glutamyl-[protein] + NAD(+) = 5-O-(ADP-D-ribosyl)-L-glutamyl-[protein] + nicotinamide</text>
        <dbReference type="Rhea" id="RHEA:58224"/>
        <dbReference type="Rhea" id="RHEA-COMP:10208"/>
        <dbReference type="Rhea" id="RHEA-COMP:15089"/>
        <dbReference type="ChEBI" id="CHEBI:17154"/>
        <dbReference type="ChEBI" id="CHEBI:29973"/>
        <dbReference type="ChEBI" id="CHEBI:57540"/>
        <dbReference type="ChEBI" id="CHEBI:142540"/>
    </reaction>
    <physiologicalReaction direction="left-to-right" evidence="23">
        <dbReference type="Rhea" id="RHEA:58225"/>
    </physiologicalReaction>
</comment>
<dbReference type="GO" id="GO:0005730">
    <property type="term" value="C:nucleolus"/>
    <property type="evidence" value="ECO:0007669"/>
    <property type="project" value="UniProtKB-SubCell"/>
</dbReference>
<dbReference type="GO" id="GO:1990404">
    <property type="term" value="F:NAD+-protein mono-ADP-ribosyltransferase activity"/>
    <property type="evidence" value="ECO:0007669"/>
    <property type="project" value="TreeGrafter"/>
</dbReference>
<evidence type="ECO:0000256" key="5">
    <source>
        <dbReference type="ARBA" id="ARBA00022490"/>
    </source>
</evidence>
<dbReference type="Pfam" id="PF05406">
    <property type="entry name" value="WGR"/>
    <property type="match status" value="1"/>
</dbReference>
<evidence type="ECO:0000256" key="1">
    <source>
        <dbReference type="ARBA" id="ARBA00004286"/>
    </source>
</evidence>
<comment type="catalytic activity">
    <reaction evidence="29">
        <text>L-seryl-[protein] + NAD(+) = O-(ADP-D-ribosyl)-L-seryl-[protein] + nicotinamide + H(+)</text>
        <dbReference type="Rhea" id="RHEA:58232"/>
        <dbReference type="Rhea" id="RHEA-COMP:9863"/>
        <dbReference type="Rhea" id="RHEA-COMP:15091"/>
        <dbReference type="ChEBI" id="CHEBI:15378"/>
        <dbReference type="ChEBI" id="CHEBI:17154"/>
        <dbReference type="ChEBI" id="CHEBI:29999"/>
        <dbReference type="ChEBI" id="CHEBI:57540"/>
        <dbReference type="ChEBI" id="CHEBI:142556"/>
    </reaction>
    <physiologicalReaction direction="left-to-right" evidence="29">
        <dbReference type="Rhea" id="RHEA:58233"/>
    </physiologicalReaction>
</comment>
<dbReference type="GO" id="GO:0008270">
    <property type="term" value="F:zinc ion binding"/>
    <property type="evidence" value="ECO:0007669"/>
    <property type="project" value="UniProtKB-KW"/>
</dbReference>
<feature type="domain" description="PARP alpha-helical" evidence="32">
    <location>
        <begin position="149"/>
        <end position="267"/>
    </location>
</feature>
<evidence type="ECO:0000256" key="7">
    <source>
        <dbReference type="ARBA" id="ARBA00022533"/>
    </source>
</evidence>
<keyword evidence="11" id="KW-0548">Nucleotidyltransferase</keyword>
<evidence type="ECO:0000256" key="6">
    <source>
        <dbReference type="ARBA" id="ARBA00022499"/>
    </source>
</evidence>
<dbReference type="CDD" id="cd01437">
    <property type="entry name" value="parp_like"/>
    <property type="match status" value="1"/>
</dbReference>
<dbReference type="SUPFAM" id="SSF56399">
    <property type="entry name" value="ADP-ribosylation"/>
    <property type="match status" value="1"/>
</dbReference>
<dbReference type="PROSITE" id="PS51059">
    <property type="entry name" value="PARP_CATALYTIC"/>
    <property type="match status" value="1"/>
</dbReference>
<keyword evidence="19 30" id="KW-0520">NAD</keyword>
<dbReference type="AlphaFoldDB" id="A0A813TXA9"/>
<evidence type="ECO:0000256" key="10">
    <source>
        <dbReference type="ARBA" id="ARBA00022679"/>
    </source>
</evidence>
<evidence type="ECO:0000256" key="15">
    <source>
        <dbReference type="ARBA" id="ARBA00022771"/>
    </source>
</evidence>
<evidence type="ECO:0000256" key="20">
    <source>
        <dbReference type="ARBA" id="ARBA00023125"/>
    </source>
</evidence>
<dbReference type="CDD" id="cd08001">
    <property type="entry name" value="WGR_PARP1_like"/>
    <property type="match status" value="1"/>
</dbReference>
<keyword evidence="15" id="KW-0863">Zinc-finger</keyword>
<dbReference type="GO" id="GO:0016779">
    <property type="term" value="F:nucleotidyltransferase activity"/>
    <property type="evidence" value="ECO:0007669"/>
    <property type="project" value="UniProtKB-KW"/>
</dbReference>
<comment type="catalytic activity">
    <reaction evidence="28">
        <text>L-tyrosyl-[protein] + NAD(+) = O-(ADP-D-ribosyl)-L-tyrosyl-[protein] + nicotinamide + H(+)</text>
        <dbReference type="Rhea" id="RHEA:58236"/>
        <dbReference type="Rhea" id="RHEA-COMP:10136"/>
        <dbReference type="Rhea" id="RHEA-COMP:15092"/>
        <dbReference type="ChEBI" id="CHEBI:15378"/>
        <dbReference type="ChEBI" id="CHEBI:17154"/>
        <dbReference type="ChEBI" id="CHEBI:46858"/>
        <dbReference type="ChEBI" id="CHEBI:57540"/>
        <dbReference type="ChEBI" id="CHEBI:142557"/>
    </reaction>
    <physiologicalReaction direction="left-to-right" evidence="28">
        <dbReference type="Rhea" id="RHEA:58237"/>
    </physiologicalReaction>
</comment>
<dbReference type="PROSITE" id="PS51060">
    <property type="entry name" value="PARP_ALPHA_HD"/>
    <property type="match status" value="1"/>
</dbReference>
<dbReference type="GO" id="GO:0070212">
    <property type="term" value="P:protein poly-ADP-ribosylation"/>
    <property type="evidence" value="ECO:0007669"/>
    <property type="project" value="TreeGrafter"/>
</dbReference>
<evidence type="ECO:0000256" key="30">
    <source>
        <dbReference type="RuleBase" id="RU362114"/>
    </source>
</evidence>
<keyword evidence="14" id="KW-0013">ADP-ribosylation</keyword>
<evidence type="ECO:0000256" key="21">
    <source>
        <dbReference type="ARBA" id="ARBA00023163"/>
    </source>
</evidence>
<comment type="catalytic activity">
    <reaction evidence="27">
        <text>L-histidyl-[protein] + NAD(+) = N(tele)-(ADP-D-ribosyl)-L-histidyl-[protein] + nicotinamide + H(+)</text>
        <dbReference type="Rhea" id="RHEA:72071"/>
        <dbReference type="Rhea" id="RHEA-COMP:9745"/>
        <dbReference type="Rhea" id="RHEA-COMP:18085"/>
        <dbReference type="ChEBI" id="CHEBI:15378"/>
        <dbReference type="ChEBI" id="CHEBI:17154"/>
        <dbReference type="ChEBI" id="CHEBI:29979"/>
        <dbReference type="ChEBI" id="CHEBI:57540"/>
        <dbReference type="ChEBI" id="CHEBI:191398"/>
    </reaction>
    <physiologicalReaction direction="left-to-right" evidence="27">
        <dbReference type="Rhea" id="RHEA:72072"/>
    </physiologicalReaction>
</comment>
<evidence type="ECO:0000256" key="25">
    <source>
        <dbReference type="ARBA" id="ARBA00024347"/>
    </source>
</evidence>
<evidence type="ECO:0000256" key="28">
    <source>
        <dbReference type="ARBA" id="ARBA00048339"/>
    </source>
</evidence>
<dbReference type="Pfam" id="PF00644">
    <property type="entry name" value="PARP"/>
    <property type="match status" value="1"/>
</dbReference>
<evidence type="ECO:0000259" key="32">
    <source>
        <dbReference type="PROSITE" id="PS51060"/>
    </source>
</evidence>
<dbReference type="Gene3D" id="3.90.228.10">
    <property type="match status" value="1"/>
</dbReference>
<dbReference type="OrthoDB" id="429950at2759"/>
<dbReference type="GO" id="GO:0003677">
    <property type="term" value="F:DNA binding"/>
    <property type="evidence" value="ECO:0007669"/>
    <property type="project" value="UniProtKB-KW"/>
</dbReference>
<evidence type="ECO:0000313" key="34">
    <source>
        <dbReference type="EMBL" id="CAF0817720.1"/>
    </source>
</evidence>
<dbReference type="PROSITE" id="PS51977">
    <property type="entry name" value="WGR"/>
    <property type="match status" value="1"/>
</dbReference>
<evidence type="ECO:0000256" key="13">
    <source>
        <dbReference type="ARBA" id="ARBA00022737"/>
    </source>
</evidence>
<dbReference type="EC" id="2.4.2.-" evidence="30"/>
<dbReference type="PANTHER" id="PTHR10459">
    <property type="entry name" value="DNA LIGASE"/>
    <property type="match status" value="1"/>
</dbReference>
<dbReference type="GO" id="GO:0006302">
    <property type="term" value="P:double-strand break repair"/>
    <property type="evidence" value="ECO:0007669"/>
    <property type="project" value="TreeGrafter"/>
</dbReference>
<evidence type="ECO:0000259" key="33">
    <source>
        <dbReference type="PROSITE" id="PS51977"/>
    </source>
</evidence>
<keyword evidence="16" id="KW-0862">Zinc</keyword>
<keyword evidence="10 30" id="KW-0808">Transferase</keyword>
<dbReference type="SUPFAM" id="SSF142921">
    <property type="entry name" value="WGR domain-like"/>
    <property type="match status" value="1"/>
</dbReference>
<dbReference type="PANTHER" id="PTHR10459:SF112">
    <property type="entry name" value="POLY [ADP-RIBOSE] POLYMERASE 1"/>
    <property type="match status" value="1"/>
</dbReference>
<keyword evidence="20" id="KW-0238">DNA-binding</keyword>
<comment type="catalytic activity">
    <reaction evidence="26">
        <text>NAD(+) + (ADP-D-ribosyl)n-acceptor = nicotinamide + (ADP-D-ribosyl)n+1-acceptor + H(+).</text>
        <dbReference type="EC" id="2.4.2.30"/>
    </reaction>
</comment>
<keyword evidence="9 30" id="KW-0328">Glycosyltransferase</keyword>
<keyword evidence="17" id="KW-0391">Immunity</keyword>
<proteinExistence type="inferred from homology"/>
<evidence type="ECO:0000313" key="35">
    <source>
        <dbReference type="EMBL" id="CAF3603958.1"/>
    </source>
</evidence>
<dbReference type="FunFam" id="1.20.142.10:FF:000001">
    <property type="entry name" value="Poly [ADP-ribose] polymerase"/>
    <property type="match status" value="1"/>
</dbReference>
<dbReference type="GO" id="GO:0003950">
    <property type="term" value="F:NAD+ poly-ADP-ribosyltransferase activity"/>
    <property type="evidence" value="ECO:0007669"/>
    <property type="project" value="UniProtKB-UniRule"/>
</dbReference>
<evidence type="ECO:0000256" key="14">
    <source>
        <dbReference type="ARBA" id="ARBA00022765"/>
    </source>
</evidence>
<dbReference type="EMBL" id="CAJNOQ010000585">
    <property type="protein sequence ID" value="CAF0817720.1"/>
    <property type="molecule type" value="Genomic_DNA"/>
</dbReference>
<feature type="domain" description="WGR" evidence="33">
    <location>
        <begin position="24"/>
        <end position="123"/>
    </location>
</feature>
<keyword evidence="5" id="KW-0963">Cytoplasm</keyword>
<dbReference type="EMBL" id="CAJOBC010000585">
    <property type="protein sequence ID" value="CAF3603958.1"/>
    <property type="molecule type" value="Genomic_DNA"/>
</dbReference>
<dbReference type="Gene3D" id="1.20.142.10">
    <property type="entry name" value="Poly(ADP-ribose) polymerase, regulatory domain"/>
    <property type="match status" value="1"/>
</dbReference>
<name>A0A813TXA9_9BILA</name>
<comment type="similarity">
    <text evidence="25">Belongs to the ARTD/PARP family.</text>
</comment>
<dbReference type="GO" id="GO:0005694">
    <property type="term" value="C:chromosome"/>
    <property type="evidence" value="ECO:0007669"/>
    <property type="project" value="UniProtKB-SubCell"/>
</dbReference>
<comment type="subcellular location">
    <subcellularLocation>
        <location evidence="1">Chromosome</location>
    </subcellularLocation>
    <subcellularLocation>
        <location evidence="2">Cytoplasm</location>
        <location evidence="2">Cytosol</location>
    </subcellularLocation>
    <subcellularLocation>
        <location evidence="3">Nucleus</location>
        <location evidence="3">Nucleolus</location>
    </subcellularLocation>
</comment>
<dbReference type="Pfam" id="PF02877">
    <property type="entry name" value="PARP_reg"/>
    <property type="match status" value="1"/>
</dbReference>
<accession>A0A813TXA9</accession>
<keyword evidence="22" id="KW-0539">Nucleus</keyword>
<organism evidence="34 36">
    <name type="scientific">Didymodactylos carnosus</name>
    <dbReference type="NCBI Taxonomy" id="1234261"/>
    <lineage>
        <taxon>Eukaryota</taxon>
        <taxon>Metazoa</taxon>
        <taxon>Spiralia</taxon>
        <taxon>Gnathifera</taxon>
        <taxon>Rotifera</taxon>
        <taxon>Eurotatoria</taxon>
        <taxon>Bdelloidea</taxon>
        <taxon>Philodinida</taxon>
        <taxon>Philodinidae</taxon>
        <taxon>Didymodactylos</taxon>
    </lineage>
</organism>
<evidence type="ECO:0000256" key="22">
    <source>
        <dbReference type="ARBA" id="ARBA00023242"/>
    </source>
</evidence>
<evidence type="ECO:0000256" key="11">
    <source>
        <dbReference type="ARBA" id="ARBA00022695"/>
    </source>
</evidence>
<dbReference type="SMART" id="SM00773">
    <property type="entry name" value="WGR"/>
    <property type="match status" value="1"/>
</dbReference>
<evidence type="ECO:0000256" key="27">
    <source>
        <dbReference type="ARBA" id="ARBA00048241"/>
    </source>
</evidence>
<evidence type="ECO:0000256" key="24">
    <source>
        <dbReference type="ARBA" id="ARBA00024164"/>
    </source>
</evidence>
<sequence length="501" mass="56791">MPDKAKIKIKGGAAVDPDSGLDESCHVVKDEDSGEPMTAVLGLVDVVRGTNSYYKVQLLEEDKGRGWYLFRSWGRVGTTIGDSKLEKMHSKEQGIESFEAIYLDKTGNHWSERKTFQKVPRKFFPLEIDYGQQDNEMVQKAMELKSGQSSKLEKSVQDLVRMIFDVKSMEKAMLEFEIDLTKMPLGKLSKNQIEKAYKVLTELQTLIQNNITSQTQILDASNRFYTLIPHDFGMTRPPLLDNLDIIKNKTEMIDNLLEIEVAYSMLESSGSSEEDPIDTHYRKLKCGITPVDKTSKEFQLIEEYIRNTHAATHHHYDLKLVELFKTDREGEIEKFNSYQKLDNHKLLWHGSRTTNFAGILSQGLRIAPPEAPVTGYMFGKGVYFADMVSKSANYCFKSKTDPNGVLLLCEVALGSMYECNQSTQLSAATLPKGKHSCKGCGQTVPDPKGSYYTDDGIEIPMGKGIPSTQKHSSLLYNEFIVYDTAQINMKYLLRVDFIFKY</sequence>
<keyword evidence="18" id="KW-0805">Transcription regulation</keyword>
<keyword evidence="36" id="KW-1185">Reference proteome</keyword>
<keyword evidence="12" id="KW-0479">Metal-binding</keyword>
<dbReference type="SUPFAM" id="SSF47587">
    <property type="entry name" value="Domain of poly(ADP-ribose) polymerase"/>
    <property type="match status" value="1"/>
</dbReference>
<dbReference type="GO" id="GO:0005829">
    <property type="term" value="C:cytosol"/>
    <property type="evidence" value="ECO:0007669"/>
    <property type="project" value="UniProtKB-SubCell"/>
</dbReference>
<evidence type="ECO:0000313" key="36">
    <source>
        <dbReference type="Proteomes" id="UP000663829"/>
    </source>
</evidence>
<evidence type="ECO:0000256" key="4">
    <source>
        <dbReference type="ARBA" id="ARBA00022454"/>
    </source>
</evidence>
<evidence type="ECO:0000259" key="31">
    <source>
        <dbReference type="PROSITE" id="PS51059"/>
    </source>
</evidence>
<keyword evidence="13" id="KW-0677">Repeat</keyword>
<keyword evidence="6" id="KW-1017">Isopeptide bond</keyword>
<evidence type="ECO:0000256" key="19">
    <source>
        <dbReference type="ARBA" id="ARBA00023027"/>
    </source>
</evidence>
<evidence type="ECO:0000256" key="17">
    <source>
        <dbReference type="ARBA" id="ARBA00022859"/>
    </source>
</evidence>
<protein>
    <recommendedName>
        <fullName evidence="30">Poly [ADP-ribose] polymerase</fullName>
        <shortName evidence="30">PARP</shortName>
        <ecNumber evidence="30">2.4.2.-</ecNumber>
    </recommendedName>
</protein>
<keyword evidence="4" id="KW-0158">Chromosome</keyword>
<dbReference type="InterPro" id="IPR036930">
    <property type="entry name" value="WGR_dom_sf"/>
</dbReference>
<keyword evidence="7" id="KW-0021">Allosteric enzyme</keyword>
<dbReference type="GO" id="GO:0045087">
    <property type="term" value="P:innate immune response"/>
    <property type="evidence" value="ECO:0007669"/>
    <property type="project" value="UniProtKB-KW"/>
</dbReference>
<dbReference type="InterPro" id="IPR036616">
    <property type="entry name" value="Poly(ADP-ribose)pol_reg_dom_sf"/>
</dbReference>
<evidence type="ECO:0000256" key="18">
    <source>
        <dbReference type="ARBA" id="ARBA00023015"/>
    </source>
</evidence>
<evidence type="ECO:0000256" key="23">
    <source>
        <dbReference type="ARBA" id="ARBA00024159"/>
    </source>
</evidence>
<gene>
    <name evidence="34" type="ORF">GPM918_LOCUS4379</name>
    <name evidence="35" type="ORF">SRO942_LOCUS4380</name>
</gene>
<dbReference type="InterPro" id="IPR050800">
    <property type="entry name" value="ARTD/PARP"/>
</dbReference>
<comment type="caution">
    <text evidence="34">The sequence shown here is derived from an EMBL/GenBank/DDBJ whole genome shotgun (WGS) entry which is preliminary data.</text>
</comment>
<evidence type="ECO:0000256" key="16">
    <source>
        <dbReference type="ARBA" id="ARBA00022833"/>
    </source>
</evidence>
<evidence type="ECO:0000256" key="26">
    <source>
        <dbReference type="ARBA" id="ARBA00033987"/>
    </source>
</evidence>
<comment type="catalytic activity">
    <reaction evidence="24">
        <text>L-aspartyl-[protein] + NAD(+) = 4-O-(ADP-D-ribosyl)-L-aspartyl-[protein] + nicotinamide</text>
        <dbReference type="Rhea" id="RHEA:54424"/>
        <dbReference type="Rhea" id="RHEA-COMP:9867"/>
        <dbReference type="Rhea" id="RHEA-COMP:13832"/>
        <dbReference type="ChEBI" id="CHEBI:17154"/>
        <dbReference type="ChEBI" id="CHEBI:29961"/>
        <dbReference type="ChEBI" id="CHEBI:57540"/>
        <dbReference type="ChEBI" id="CHEBI:138102"/>
    </reaction>
    <physiologicalReaction direction="left-to-right" evidence="24">
        <dbReference type="Rhea" id="RHEA:54425"/>
    </physiologicalReaction>
</comment>
<dbReference type="Proteomes" id="UP000681722">
    <property type="component" value="Unassembled WGS sequence"/>
</dbReference>
<keyword evidence="21" id="KW-0804">Transcription</keyword>
<evidence type="ECO:0000256" key="9">
    <source>
        <dbReference type="ARBA" id="ARBA00022676"/>
    </source>
</evidence>
<evidence type="ECO:0000256" key="2">
    <source>
        <dbReference type="ARBA" id="ARBA00004514"/>
    </source>
</evidence>
<feature type="domain" description="PARP catalytic" evidence="31">
    <location>
        <begin position="275"/>
        <end position="501"/>
    </location>
</feature>
<dbReference type="FunFam" id="3.90.228.10:FF:000002">
    <property type="entry name" value="Poly [ADP-ribose] polymerase"/>
    <property type="match status" value="1"/>
</dbReference>
<evidence type="ECO:0000256" key="29">
    <source>
        <dbReference type="ARBA" id="ARBA00048575"/>
    </source>
</evidence>
<keyword evidence="8" id="KW-0399">Innate immunity</keyword>
<reference evidence="34" key="1">
    <citation type="submission" date="2021-02" db="EMBL/GenBank/DDBJ databases">
        <authorList>
            <person name="Nowell W R."/>
        </authorList>
    </citation>
    <scope>NUCLEOTIDE SEQUENCE</scope>
</reference>